<keyword evidence="2" id="KW-0378">Hydrolase</keyword>
<keyword evidence="5" id="KW-1185">Reference proteome</keyword>
<gene>
    <name evidence="4" type="ORF">SAMN05216498_1586</name>
</gene>
<feature type="active site" description="Nucleophile" evidence="2">
    <location>
        <position position="38"/>
    </location>
</feature>
<feature type="short sequence motif" description="GXSXG" evidence="2">
    <location>
        <begin position="36"/>
        <end position="40"/>
    </location>
</feature>
<evidence type="ECO:0000313" key="5">
    <source>
        <dbReference type="Proteomes" id="UP000199334"/>
    </source>
</evidence>
<dbReference type="PANTHER" id="PTHR46394">
    <property type="entry name" value="ANNEXIN"/>
    <property type="match status" value="1"/>
</dbReference>
<evidence type="ECO:0000256" key="1">
    <source>
        <dbReference type="ARBA" id="ARBA00023098"/>
    </source>
</evidence>
<feature type="active site" description="Proton acceptor" evidence="2">
    <location>
        <position position="184"/>
    </location>
</feature>
<dbReference type="STRING" id="237069.SAMN05216498_1586"/>
<dbReference type="InterPro" id="IPR052580">
    <property type="entry name" value="Lipid_Hydrolase"/>
</dbReference>
<protein>
    <submittedName>
        <fullName evidence="4">NTE family protein</fullName>
    </submittedName>
</protein>
<organism evidence="4 5">
    <name type="scientific">Tenuibacillus multivorans</name>
    <dbReference type="NCBI Taxonomy" id="237069"/>
    <lineage>
        <taxon>Bacteria</taxon>
        <taxon>Bacillati</taxon>
        <taxon>Bacillota</taxon>
        <taxon>Bacilli</taxon>
        <taxon>Bacillales</taxon>
        <taxon>Bacillaceae</taxon>
        <taxon>Tenuibacillus</taxon>
    </lineage>
</organism>
<comment type="caution">
    <text evidence="2">Lacks conserved residue(s) required for the propagation of feature annotation.</text>
</comment>
<evidence type="ECO:0000256" key="2">
    <source>
        <dbReference type="PROSITE-ProRule" id="PRU01161"/>
    </source>
</evidence>
<feature type="domain" description="PNPLA" evidence="3">
    <location>
        <begin position="5"/>
        <end position="197"/>
    </location>
</feature>
<accession>A0A1G9Z8F3</accession>
<dbReference type="CDD" id="cd07207">
    <property type="entry name" value="Pat_ExoU_VipD_like"/>
    <property type="match status" value="1"/>
</dbReference>
<dbReference type="GO" id="GO:0016787">
    <property type="term" value="F:hydrolase activity"/>
    <property type="evidence" value="ECO:0007669"/>
    <property type="project" value="UniProtKB-UniRule"/>
</dbReference>
<dbReference type="EMBL" id="FNIG01000003">
    <property type="protein sequence ID" value="SDN17639.1"/>
    <property type="molecule type" value="Genomic_DNA"/>
</dbReference>
<dbReference type="PANTHER" id="PTHR46394:SF1">
    <property type="entry name" value="PNPLA DOMAIN-CONTAINING PROTEIN"/>
    <property type="match status" value="1"/>
</dbReference>
<dbReference type="Gene3D" id="3.40.1090.10">
    <property type="entry name" value="Cytosolic phospholipase A2 catalytic domain"/>
    <property type="match status" value="2"/>
</dbReference>
<evidence type="ECO:0000313" key="4">
    <source>
        <dbReference type="EMBL" id="SDN17639.1"/>
    </source>
</evidence>
<dbReference type="GO" id="GO:0016042">
    <property type="term" value="P:lipid catabolic process"/>
    <property type="evidence" value="ECO:0007669"/>
    <property type="project" value="UniProtKB-UniRule"/>
</dbReference>
<dbReference type="InterPro" id="IPR016035">
    <property type="entry name" value="Acyl_Trfase/lysoPLipase"/>
</dbReference>
<sequence length="295" mass="33273">MEVDGVFSGGGIKAFAFLGALEVCEKRGITFNRVAGTSAGALIASLIAAGYRHEEVRQILNAQDTGNFLDPHPFAKKLPFLKWLSLYFRLGLYRGEYIEKWIDRLLAQKGVRTFGDLPDNLFIIGTDITNGRLAVFPDDLEPYYGIKPSNFPVSKAVRISISIPYFFQPIKLLTKSNYLSLFIDGGTLSNFPFWIFTSEENTKVRPTLGIKLSAKKSSLPKQKIDNAVDMLPAIIWTMIQAHDSRYVSEETAKDIMFIPINDISATDFDLDAEEKRYLFEIGRLKAESFFRKWSG</sequence>
<feature type="short sequence motif" description="DGA/G" evidence="2">
    <location>
        <begin position="184"/>
        <end position="186"/>
    </location>
</feature>
<dbReference type="SUPFAM" id="SSF52151">
    <property type="entry name" value="FabD/lysophospholipase-like"/>
    <property type="match status" value="1"/>
</dbReference>
<keyword evidence="2" id="KW-0442">Lipid degradation</keyword>
<name>A0A1G9Z8F3_9BACI</name>
<dbReference type="PROSITE" id="PS51635">
    <property type="entry name" value="PNPLA"/>
    <property type="match status" value="1"/>
</dbReference>
<dbReference type="Pfam" id="PF01734">
    <property type="entry name" value="Patatin"/>
    <property type="match status" value="1"/>
</dbReference>
<dbReference type="InterPro" id="IPR002641">
    <property type="entry name" value="PNPLA_dom"/>
</dbReference>
<reference evidence="4 5" key="1">
    <citation type="submission" date="2016-10" db="EMBL/GenBank/DDBJ databases">
        <authorList>
            <person name="de Groot N.N."/>
        </authorList>
    </citation>
    <scope>NUCLEOTIDE SEQUENCE [LARGE SCALE GENOMIC DNA]</scope>
    <source>
        <strain evidence="4 5">CGMCC 1.3442</strain>
    </source>
</reference>
<evidence type="ECO:0000259" key="3">
    <source>
        <dbReference type="PROSITE" id="PS51635"/>
    </source>
</evidence>
<dbReference type="AlphaFoldDB" id="A0A1G9Z8F3"/>
<proteinExistence type="predicted"/>
<dbReference type="RefSeq" id="WP_093856070.1">
    <property type="nucleotide sequence ID" value="NZ_BJVZ01000011.1"/>
</dbReference>
<dbReference type="Proteomes" id="UP000199334">
    <property type="component" value="Unassembled WGS sequence"/>
</dbReference>
<dbReference type="OrthoDB" id="9770965at2"/>
<keyword evidence="1 2" id="KW-0443">Lipid metabolism</keyword>